<reference evidence="1" key="1">
    <citation type="submission" date="2020-05" db="EMBL/GenBank/DDBJ databases">
        <title>WGS assembly of Panicum virgatum.</title>
        <authorList>
            <person name="Lovell J.T."/>
            <person name="Jenkins J."/>
            <person name="Shu S."/>
            <person name="Juenger T.E."/>
            <person name="Schmutz J."/>
        </authorList>
    </citation>
    <scope>NUCLEOTIDE SEQUENCE</scope>
    <source>
        <strain evidence="1">AP13</strain>
    </source>
</reference>
<dbReference type="EMBL" id="CM029037">
    <property type="protein sequence ID" value="KAG2661002.1"/>
    <property type="molecule type" value="Genomic_DNA"/>
</dbReference>
<evidence type="ECO:0000313" key="2">
    <source>
        <dbReference type="Proteomes" id="UP000823388"/>
    </source>
</evidence>
<evidence type="ECO:0000313" key="1">
    <source>
        <dbReference type="EMBL" id="KAG2661002.1"/>
    </source>
</evidence>
<keyword evidence="2" id="KW-1185">Reference proteome</keyword>
<dbReference type="AlphaFoldDB" id="A0A8T0XHQ9"/>
<comment type="caution">
    <text evidence="1">The sequence shown here is derived from an EMBL/GenBank/DDBJ whole genome shotgun (WGS) entry which is preliminary data.</text>
</comment>
<proteinExistence type="predicted"/>
<accession>A0A8T0XHQ9</accession>
<protein>
    <submittedName>
        <fullName evidence="1">Uncharacterized protein</fullName>
    </submittedName>
</protein>
<name>A0A8T0XHQ9_PANVG</name>
<gene>
    <name evidence="1" type="ORF">PVAP13_1KG474305</name>
</gene>
<sequence length="62" mass="7316">MEALLLLVIWPVLTLRVKKNIFKCTSQNYTQHHIIILRKNAYRAVMVKSLTFKTNISFQLLI</sequence>
<dbReference type="Proteomes" id="UP000823388">
    <property type="component" value="Chromosome 1K"/>
</dbReference>
<organism evidence="1 2">
    <name type="scientific">Panicum virgatum</name>
    <name type="common">Blackwell switchgrass</name>
    <dbReference type="NCBI Taxonomy" id="38727"/>
    <lineage>
        <taxon>Eukaryota</taxon>
        <taxon>Viridiplantae</taxon>
        <taxon>Streptophyta</taxon>
        <taxon>Embryophyta</taxon>
        <taxon>Tracheophyta</taxon>
        <taxon>Spermatophyta</taxon>
        <taxon>Magnoliopsida</taxon>
        <taxon>Liliopsida</taxon>
        <taxon>Poales</taxon>
        <taxon>Poaceae</taxon>
        <taxon>PACMAD clade</taxon>
        <taxon>Panicoideae</taxon>
        <taxon>Panicodae</taxon>
        <taxon>Paniceae</taxon>
        <taxon>Panicinae</taxon>
        <taxon>Panicum</taxon>
        <taxon>Panicum sect. Hiantes</taxon>
    </lineage>
</organism>